<proteinExistence type="predicted"/>
<accession>A0ACC3ZC12</accession>
<name>A0ACC3ZC12_COLTU</name>
<protein>
    <submittedName>
        <fullName evidence="1">Uncharacterized protein</fullName>
    </submittedName>
</protein>
<reference evidence="1 2" key="1">
    <citation type="journal article" date="2020" name="Phytopathology">
        <title>Genome Sequence Resources of Colletotrichum truncatum, C. plurivorum, C. musicola, and C. sojae: Four Species Pathogenic to Soybean (Glycine max).</title>
        <authorList>
            <person name="Rogerio F."/>
            <person name="Boufleur T.R."/>
            <person name="Ciampi-Guillardi M."/>
            <person name="Sukno S.A."/>
            <person name="Thon M.R."/>
            <person name="Massola Junior N.S."/>
            <person name="Baroncelli R."/>
        </authorList>
    </citation>
    <scope>NUCLEOTIDE SEQUENCE [LARGE SCALE GENOMIC DNA]</scope>
    <source>
        <strain evidence="1 2">CMES1059</strain>
    </source>
</reference>
<evidence type="ECO:0000313" key="1">
    <source>
        <dbReference type="EMBL" id="KAL0941667.1"/>
    </source>
</evidence>
<dbReference type="Proteomes" id="UP000805649">
    <property type="component" value="Unassembled WGS sequence"/>
</dbReference>
<organism evidence="1 2">
    <name type="scientific">Colletotrichum truncatum</name>
    <name type="common">Anthracnose fungus</name>
    <name type="synonym">Colletotrichum capsici</name>
    <dbReference type="NCBI Taxonomy" id="5467"/>
    <lineage>
        <taxon>Eukaryota</taxon>
        <taxon>Fungi</taxon>
        <taxon>Dikarya</taxon>
        <taxon>Ascomycota</taxon>
        <taxon>Pezizomycotina</taxon>
        <taxon>Sordariomycetes</taxon>
        <taxon>Hypocreomycetidae</taxon>
        <taxon>Glomerellales</taxon>
        <taxon>Glomerellaceae</taxon>
        <taxon>Colletotrichum</taxon>
        <taxon>Colletotrichum truncatum species complex</taxon>
    </lineage>
</organism>
<dbReference type="EMBL" id="VUJX02000002">
    <property type="protein sequence ID" value="KAL0941667.1"/>
    <property type="molecule type" value="Genomic_DNA"/>
</dbReference>
<gene>
    <name evidence="1" type="ORF">CTRU02_204430</name>
</gene>
<comment type="caution">
    <text evidence="1">The sequence shown here is derived from an EMBL/GenBank/DDBJ whole genome shotgun (WGS) entry which is preliminary data.</text>
</comment>
<keyword evidence="2" id="KW-1185">Reference proteome</keyword>
<sequence length="410" mass="46149">MSLKVLYLDTDEDKLVGIFRPAFERHVLYELEKILDIHSILEKIEKRSKLQTTFIGKPNTDVVAKLYEIADQAEGLLHYLRDIEQTLTLRRVEDRLAALYEVSDQYVSENQMMRDDVRSLENRLTDGGAEEEEIRRTAGKLREDYPELSPGQTQKKIEEIRDVFRSHFGGQRFQRDPMCFPFIIPVRQKRDVVTRVKLDTGSRRNWISVEVLRKAGLSYEVVGNLGQFIGASKTPLPFEPLGQATVTWFSENQALTTTSDFLVHDGSLPFDVVLGSKWMLEDVISNKLSEPLLPIRHIITKEDLQQIETQAREDGASNEQLIELHKQQSKEKRAEKRLLKAASARVSSPRPARSSSATGTVAGVSRHDSMTSDAQSFHSAHQTLSPTTALGAQTGHSEAGNPPTASSSQP</sequence>
<evidence type="ECO:0000313" key="2">
    <source>
        <dbReference type="Proteomes" id="UP000805649"/>
    </source>
</evidence>